<feature type="transmembrane region" description="Helical" evidence="1">
    <location>
        <begin position="42"/>
        <end position="64"/>
    </location>
</feature>
<sequence length="128" mass="14286">MDRKRIALLLAFCEALVAVPLYGIYTAPVQFFGATGYWSPMTLMLNTLSVVFLILPLAALYGVFRNQRYGYWCLGLFPMVALVFGVTAIPFVKHLYGSAVLLNSVFIIVINTGMCLAAVWLYHTRTPK</sequence>
<dbReference type="Proteomes" id="UP000599523">
    <property type="component" value="Unassembled WGS sequence"/>
</dbReference>
<protein>
    <submittedName>
        <fullName evidence="2">Uncharacterized protein</fullName>
    </submittedName>
</protein>
<dbReference type="EMBL" id="WTVM01000158">
    <property type="protein sequence ID" value="NMG04810.1"/>
    <property type="molecule type" value="Genomic_DNA"/>
</dbReference>
<accession>A0A972JB94</accession>
<comment type="caution">
    <text evidence="2">The sequence shown here is derived from an EMBL/GenBank/DDBJ whole genome shotgun (WGS) entry which is preliminary data.</text>
</comment>
<reference evidence="2" key="1">
    <citation type="submission" date="2019-12" db="EMBL/GenBank/DDBJ databases">
        <title>Comparative genomics gives insights into the taxonomy of the Azoarcus-Aromatoleum group and reveals separate origins of nif in the plant-associated Azoarcus and non-plant-associated Aromatoleum sub-groups.</title>
        <authorList>
            <person name="Lafos M."/>
            <person name="Maluk M."/>
            <person name="Batista M."/>
            <person name="Junghare M."/>
            <person name="Carmona M."/>
            <person name="Faoro H."/>
            <person name="Cruz L.M."/>
            <person name="Battistoni F."/>
            <person name="De Souza E."/>
            <person name="Pedrosa F."/>
            <person name="Chen W.-M."/>
            <person name="Poole P.S."/>
            <person name="Dixon R.A."/>
            <person name="James E.K."/>
        </authorList>
    </citation>
    <scope>NUCLEOTIDE SEQUENCE</scope>
    <source>
        <strain evidence="2">NSC3</strain>
    </source>
</reference>
<dbReference type="AlphaFoldDB" id="A0A972JB94"/>
<proteinExistence type="predicted"/>
<evidence type="ECO:0000313" key="2">
    <source>
        <dbReference type="EMBL" id="NMG04810.1"/>
    </source>
</evidence>
<evidence type="ECO:0000256" key="1">
    <source>
        <dbReference type="SAM" id="Phobius"/>
    </source>
</evidence>
<evidence type="ECO:0000313" key="3">
    <source>
        <dbReference type="Proteomes" id="UP000599523"/>
    </source>
</evidence>
<keyword evidence="3" id="KW-1185">Reference proteome</keyword>
<keyword evidence="1" id="KW-0812">Transmembrane</keyword>
<dbReference type="RefSeq" id="WP_168989446.1">
    <property type="nucleotide sequence ID" value="NZ_CAWPHM010000064.1"/>
</dbReference>
<name>A0A972JB94_9RHOO</name>
<organism evidence="2 3">
    <name type="scientific">Azoarcus taiwanensis</name>
    <dbReference type="NCBI Taxonomy" id="666964"/>
    <lineage>
        <taxon>Bacteria</taxon>
        <taxon>Pseudomonadati</taxon>
        <taxon>Pseudomonadota</taxon>
        <taxon>Betaproteobacteria</taxon>
        <taxon>Rhodocyclales</taxon>
        <taxon>Zoogloeaceae</taxon>
        <taxon>Azoarcus</taxon>
    </lineage>
</organism>
<feature type="transmembrane region" description="Helical" evidence="1">
    <location>
        <begin position="71"/>
        <end position="92"/>
    </location>
</feature>
<gene>
    <name evidence="2" type="ORF">GPA21_17810</name>
</gene>
<feature type="transmembrane region" description="Helical" evidence="1">
    <location>
        <begin position="98"/>
        <end position="122"/>
    </location>
</feature>
<keyword evidence="1" id="KW-1133">Transmembrane helix</keyword>
<keyword evidence="1" id="KW-0472">Membrane</keyword>